<organism evidence="4 5">
    <name type="scientific">Phialophora macrospora</name>
    <dbReference type="NCBI Taxonomy" id="1851006"/>
    <lineage>
        <taxon>Eukaryota</taxon>
        <taxon>Fungi</taxon>
        <taxon>Dikarya</taxon>
        <taxon>Ascomycota</taxon>
        <taxon>Pezizomycotina</taxon>
        <taxon>Eurotiomycetes</taxon>
        <taxon>Chaetothyriomycetidae</taxon>
        <taxon>Chaetothyriales</taxon>
        <taxon>Herpotrichiellaceae</taxon>
        <taxon>Phialophora</taxon>
    </lineage>
</organism>
<sequence length="247" mass="25577">MKFFSTILALSALGGIAVATPFGPPNRPPPPPPPSRPTPEPKTTKGATPTPTPGQSTTTGYPTTSAPHAYTTSSVPTTTTTTTTTYSHSTTSTTSSAPYGTVTCLTDDTAAYLVNGFASLLTAYSNATAEAILASDFSDTSDSINWLAGYPLGGPTFPSKLAFELGQGSQPAIGFQLYSIDAVTCKVIAFRWAAILGSGSPVKGINIIYASNLNGTTEGWQIETNYSEFNSGLWLEEIGGTCTPPGQ</sequence>
<evidence type="ECO:0000256" key="2">
    <source>
        <dbReference type="SAM" id="SignalP"/>
    </source>
</evidence>
<accession>A0A0D2E362</accession>
<feature type="chain" id="PRO_5002240928" description="NTF2-like domain-containing protein" evidence="2">
    <location>
        <begin position="20"/>
        <end position="247"/>
    </location>
</feature>
<evidence type="ECO:0000259" key="3">
    <source>
        <dbReference type="Pfam" id="PF26534"/>
    </source>
</evidence>
<dbReference type="EMBL" id="KN846958">
    <property type="protein sequence ID" value="KIW68777.1"/>
    <property type="molecule type" value="Genomic_DNA"/>
</dbReference>
<keyword evidence="2" id="KW-0732">Signal</keyword>
<dbReference type="HOGENOM" id="CLU_096573_0_1_1"/>
<evidence type="ECO:0000256" key="1">
    <source>
        <dbReference type="SAM" id="MobiDB-lite"/>
    </source>
</evidence>
<evidence type="ECO:0000313" key="5">
    <source>
        <dbReference type="Proteomes" id="UP000054266"/>
    </source>
</evidence>
<keyword evidence="5" id="KW-1185">Reference proteome</keyword>
<gene>
    <name evidence="4" type="ORF">PV04_04698</name>
</gene>
<dbReference type="AlphaFoldDB" id="A0A0D2E362"/>
<dbReference type="Proteomes" id="UP000054266">
    <property type="component" value="Unassembled WGS sequence"/>
</dbReference>
<dbReference type="InterPro" id="IPR058645">
    <property type="entry name" value="NTF2-like_dom_7"/>
</dbReference>
<feature type="domain" description="NTF2-like" evidence="3">
    <location>
        <begin position="103"/>
        <end position="240"/>
    </location>
</feature>
<feature type="region of interest" description="Disordered" evidence="1">
    <location>
        <begin position="20"/>
        <end position="98"/>
    </location>
</feature>
<feature type="compositionally biased region" description="Low complexity" evidence="1">
    <location>
        <begin position="44"/>
        <end position="96"/>
    </location>
</feature>
<reference evidence="4 5" key="1">
    <citation type="submission" date="2015-01" db="EMBL/GenBank/DDBJ databases">
        <title>The Genome Sequence of Capronia semiimmersa CBS27337.</title>
        <authorList>
            <consortium name="The Broad Institute Genomics Platform"/>
            <person name="Cuomo C."/>
            <person name="de Hoog S."/>
            <person name="Gorbushina A."/>
            <person name="Stielow B."/>
            <person name="Teixiera M."/>
            <person name="Abouelleil A."/>
            <person name="Chapman S.B."/>
            <person name="Priest M."/>
            <person name="Young S.K."/>
            <person name="Wortman J."/>
            <person name="Nusbaum C."/>
            <person name="Birren B."/>
        </authorList>
    </citation>
    <scope>NUCLEOTIDE SEQUENCE [LARGE SCALE GENOMIC DNA]</scope>
    <source>
        <strain evidence="4 5">CBS 27337</strain>
    </source>
</reference>
<evidence type="ECO:0000313" key="4">
    <source>
        <dbReference type="EMBL" id="KIW68777.1"/>
    </source>
</evidence>
<proteinExistence type="predicted"/>
<dbReference type="Pfam" id="PF26534">
    <property type="entry name" value="NTF2_7"/>
    <property type="match status" value="1"/>
</dbReference>
<feature type="compositionally biased region" description="Pro residues" evidence="1">
    <location>
        <begin position="22"/>
        <end position="40"/>
    </location>
</feature>
<protein>
    <recommendedName>
        <fullName evidence="3">NTF2-like domain-containing protein</fullName>
    </recommendedName>
</protein>
<name>A0A0D2E362_9EURO</name>
<feature type="signal peptide" evidence="2">
    <location>
        <begin position="1"/>
        <end position="19"/>
    </location>
</feature>